<reference evidence="6 7" key="1">
    <citation type="submission" date="2016-09" db="EMBL/GenBank/DDBJ databases">
        <title>Extensive genetic diversity and differential bi-allelic expression allows diatom success in the polar Southern Ocean.</title>
        <authorList>
            <consortium name="DOE Joint Genome Institute"/>
            <person name="Mock T."/>
            <person name="Otillar R.P."/>
            <person name="Strauss J."/>
            <person name="Dupont C."/>
            <person name="Frickenhaus S."/>
            <person name="Maumus F."/>
            <person name="Mcmullan M."/>
            <person name="Sanges R."/>
            <person name="Schmutz J."/>
            <person name="Toseland A."/>
            <person name="Valas R."/>
            <person name="Veluchamy A."/>
            <person name="Ward B.J."/>
            <person name="Allen A."/>
            <person name="Barry K."/>
            <person name="Falciatore A."/>
            <person name="Ferrante M."/>
            <person name="Fortunato A.E."/>
            <person name="Gloeckner G."/>
            <person name="Gruber A."/>
            <person name="Hipkin R."/>
            <person name="Janech M."/>
            <person name="Kroth P."/>
            <person name="Leese F."/>
            <person name="Lindquist E."/>
            <person name="Lyon B.R."/>
            <person name="Martin J."/>
            <person name="Mayer C."/>
            <person name="Parker M."/>
            <person name="Quesneville H."/>
            <person name="Raymond J."/>
            <person name="Uhlig C."/>
            <person name="Valentin K.U."/>
            <person name="Worden A.Z."/>
            <person name="Armbrust E.V."/>
            <person name="Bowler C."/>
            <person name="Green B."/>
            <person name="Moulton V."/>
            <person name="Van Oosterhout C."/>
            <person name="Grigoriev I."/>
        </authorList>
    </citation>
    <scope>NUCLEOTIDE SEQUENCE [LARGE SCALE GENOMIC DNA]</scope>
    <source>
        <strain evidence="6 7">CCMP1102</strain>
    </source>
</reference>
<evidence type="ECO:0000256" key="2">
    <source>
        <dbReference type="ARBA" id="ARBA00022574"/>
    </source>
</evidence>
<keyword evidence="2 5" id="KW-0853">WD repeat</keyword>
<evidence type="ECO:0000256" key="4">
    <source>
        <dbReference type="ARBA" id="ARBA00023242"/>
    </source>
</evidence>
<feature type="non-terminal residue" evidence="6">
    <location>
        <position position="1"/>
    </location>
</feature>
<evidence type="ECO:0000256" key="5">
    <source>
        <dbReference type="PROSITE-ProRule" id="PRU00221"/>
    </source>
</evidence>
<dbReference type="InterPro" id="IPR001680">
    <property type="entry name" value="WD40_rpt"/>
</dbReference>
<dbReference type="EMBL" id="KV784361">
    <property type="protein sequence ID" value="OEU13663.1"/>
    <property type="molecule type" value="Genomic_DNA"/>
</dbReference>
<protein>
    <submittedName>
        <fullName evidence="6">Uncharacterized protein</fullName>
    </submittedName>
</protein>
<dbReference type="Gene3D" id="2.130.10.10">
    <property type="entry name" value="YVTN repeat-like/Quinoprotein amine dehydrogenase"/>
    <property type="match status" value="1"/>
</dbReference>
<gene>
    <name evidence="6" type="ORF">FRACYDRAFT_154867</name>
</gene>
<comment type="subcellular location">
    <subcellularLocation>
        <location evidence="1">Nucleus</location>
    </subcellularLocation>
</comment>
<evidence type="ECO:0000256" key="3">
    <source>
        <dbReference type="ARBA" id="ARBA00022737"/>
    </source>
</evidence>
<keyword evidence="4" id="KW-0539">Nucleus</keyword>
<feature type="repeat" description="WD" evidence="5">
    <location>
        <begin position="49"/>
        <end position="80"/>
    </location>
</feature>
<dbReference type="Pfam" id="PF00400">
    <property type="entry name" value="WD40"/>
    <property type="match status" value="1"/>
</dbReference>
<dbReference type="GO" id="GO:0048188">
    <property type="term" value="C:Set1C/COMPASS complex"/>
    <property type="evidence" value="ECO:0007669"/>
    <property type="project" value="InterPro"/>
</dbReference>
<evidence type="ECO:0000313" key="6">
    <source>
        <dbReference type="EMBL" id="OEU13663.1"/>
    </source>
</evidence>
<dbReference type="OrthoDB" id="196858at2759"/>
<evidence type="ECO:0000313" key="7">
    <source>
        <dbReference type="Proteomes" id="UP000095751"/>
    </source>
</evidence>
<dbReference type="KEGG" id="fcy:FRACYDRAFT_154867"/>
<keyword evidence="3" id="KW-0677">Repeat</keyword>
<proteinExistence type="predicted"/>
<dbReference type="AlphaFoldDB" id="A0A1E7F726"/>
<dbReference type="InParanoid" id="A0A1E7F726"/>
<dbReference type="PANTHER" id="PTHR44040:SF1">
    <property type="entry name" value="RETINOBLASTOMA-BINDING PROTEIN 5"/>
    <property type="match status" value="1"/>
</dbReference>
<name>A0A1E7F726_9STRA</name>
<dbReference type="SUPFAM" id="SSF50960">
    <property type="entry name" value="TolB, C-terminal domain"/>
    <property type="match status" value="1"/>
</dbReference>
<feature type="non-terminal residue" evidence="6">
    <location>
        <position position="110"/>
    </location>
</feature>
<organism evidence="6 7">
    <name type="scientific">Fragilariopsis cylindrus CCMP1102</name>
    <dbReference type="NCBI Taxonomy" id="635003"/>
    <lineage>
        <taxon>Eukaryota</taxon>
        <taxon>Sar</taxon>
        <taxon>Stramenopiles</taxon>
        <taxon>Ochrophyta</taxon>
        <taxon>Bacillariophyta</taxon>
        <taxon>Bacillariophyceae</taxon>
        <taxon>Bacillariophycidae</taxon>
        <taxon>Bacillariales</taxon>
        <taxon>Bacillariaceae</taxon>
        <taxon>Fragilariopsis</taxon>
    </lineage>
</organism>
<dbReference type="InterPro" id="IPR037850">
    <property type="entry name" value="RBBP5/Swd1"/>
</dbReference>
<dbReference type="InterPro" id="IPR015943">
    <property type="entry name" value="WD40/YVTN_repeat-like_dom_sf"/>
</dbReference>
<dbReference type="PROSITE" id="PS50294">
    <property type="entry name" value="WD_REPEATS_REGION"/>
    <property type="match status" value="1"/>
</dbReference>
<dbReference type="PROSITE" id="PS50082">
    <property type="entry name" value="WD_REPEATS_2"/>
    <property type="match status" value="1"/>
</dbReference>
<dbReference type="PANTHER" id="PTHR44040">
    <property type="entry name" value="RETINOBLASTOMA-BINDING PROTEIN 5"/>
    <property type="match status" value="1"/>
</dbReference>
<dbReference type="Proteomes" id="UP000095751">
    <property type="component" value="Unassembled WGS sequence"/>
</dbReference>
<evidence type="ECO:0000256" key="1">
    <source>
        <dbReference type="ARBA" id="ARBA00004123"/>
    </source>
</evidence>
<keyword evidence="7" id="KW-1185">Reference proteome</keyword>
<sequence>FQDVVTKIKFVSCDISGDGEYIVGGAQGNDTKYELYIWNTTTGALMDKLTGSNVQLYSVAWHPTRSFLAVAAADGLVDVWGPRINWTAFAPDFQALPNNVEYLECEDEFD</sequence>
<accession>A0A1E7F726</accession>